<evidence type="ECO:0000313" key="2">
    <source>
        <dbReference type="Proteomes" id="UP000051529"/>
    </source>
</evidence>
<dbReference type="InterPro" id="IPR027267">
    <property type="entry name" value="AH/BAR_dom_sf"/>
</dbReference>
<dbReference type="PATRIC" id="fig|695563.3.peg.1991"/>
<organism evidence="1 2">
    <name type="scientific">Lactobacillus amylovorus subsp. animalium DSM 16698</name>
    <dbReference type="NCBI Taxonomy" id="695563"/>
    <lineage>
        <taxon>Bacteria</taxon>
        <taxon>Bacillati</taxon>
        <taxon>Bacillota</taxon>
        <taxon>Bacilli</taxon>
        <taxon>Lactobacillales</taxon>
        <taxon>Lactobacillaceae</taxon>
        <taxon>Lactobacillus</taxon>
        <taxon>Lactobacillus amylovorus subsp. animalium</taxon>
    </lineage>
</organism>
<comment type="caution">
    <text evidence="1">The sequence shown here is derived from an EMBL/GenBank/DDBJ whole genome shotgun (WGS) entry which is preliminary data.</text>
</comment>
<protein>
    <submittedName>
        <fullName evidence="1">Uncharacterized protein</fullName>
    </submittedName>
</protein>
<accession>A0A0R2K3W0</accession>
<gene>
    <name evidence="1" type="ORF">IV44_GL001913</name>
</gene>
<dbReference type="Gene3D" id="1.20.1270.60">
    <property type="entry name" value="Arfaptin homology (AH) domain/BAR domain"/>
    <property type="match status" value="1"/>
</dbReference>
<name>A0A0R2K3W0_LACAM</name>
<dbReference type="EMBL" id="JQBQ01000081">
    <property type="protein sequence ID" value="KRN84248.1"/>
    <property type="molecule type" value="Genomic_DNA"/>
</dbReference>
<evidence type="ECO:0000313" key="1">
    <source>
        <dbReference type="EMBL" id="KRN84248.1"/>
    </source>
</evidence>
<dbReference type="Proteomes" id="UP000051529">
    <property type="component" value="Unassembled WGS sequence"/>
</dbReference>
<proteinExistence type="predicted"/>
<dbReference type="SUPFAM" id="SSF103657">
    <property type="entry name" value="BAR/IMD domain-like"/>
    <property type="match status" value="1"/>
</dbReference>
<dbReference type="AlphaFoldDB" id="A0A0R2K3W0"/>
<reference evidence="1 2" key="1">
    <citation type="journal article" date="2015" name="Genome Announc.">
        <title>Expanding the biotechnology potential of lactobacilli through comparative genomics of 213 strains and associated genera.</title>
        <authorList>
            <person name="Sun Z."/>
            <person name="Harris H.M."/>
            <person name="McCann A."/>
            <person name="Guo C."/>
            <person name="Argimon S."/>
            <person name="Zhang W."/>
            <person name="Yang X."/>
            <person name="Jeffery I.B."/>
            <person name="Cooney J.C."/>
            <person name="Kagawa T.F."/>
            <person name="Liu W."/>
            <person name="Song Y."/>
            <person name="Salvetti E."/>
            <person name="Wrobel A."/>
            <person name="Rasinkangas P."/>
            <person name="Parkhill J."/>
            <person name="Rea M.C."/>
            <person name="O'Sullivan O."/>
            <person name="Ritari J."/>
            <person name="Douillard F.P."/>
            <person name="Paul Ross R."/>
            <person name="Yang R."/>
            <person name="Briner A.E."/>
            <person name="Felis G.E."/>
            <person name="de Vos W.M."/>
            <person name="Barrangou R."/>
            <person name="Klaenhammer T.R."/>
            <person name="Caufield P.W."/>
            <person name="Cui Y."/>
            <person name="Zhang H."/>
            <person name="O'Toole P.W."/>
        </authorList>
    </citation>
    <scope>NUCLEOTIDE SEQUENCE [LARGE SCALE GENOMIC DNA]</scope>
    <source>
        <strain evidence="1 2">DSM 16698</strain>
    </source>
</reference>
<sequence>MEMNNMSKIQDFIKEDIKKHPELKKEYEQTSRDLDEAMANFKKGKVSAPVDLSDCQLP</sequence>